<sequence length="176" mass="18245">MGDVKTAQGLSGVQEMLERMQAYQASLANEQEARAHQEAEQARAAAAVNTSFGALVEAAVLVAMADGQFSAAESKRLVEHVLPLTGGKLDAAQVEALVQEASARVQGEGAAARTGAVASVLSDVELRRAALLVAGAVGWAEGGINQKEGLALQALARAFGIPIEELHKLLAQAHQR</sequence>
<evidence type="ECO:0000256" key="1">
    <source>
        <dbReference type="SAM" id="Coils"/>
    </source>
</evidence>
<dbReference type="RefSeq" id="WP_050431154.1">
    <property type="nucleotide sequence ID" value="NZ_CP012159.1"/>
</dbReference>
<dbReference type="Pfam" id="PF05099">
    <property type="entry name" value="TerB"/>
    <property type="match status" value="1"/>
</dbReference>
<dbReference type="InterPro" id="IPR007791">
    <property type="entry name" value="DjlA_N"/>
</dbReference>
<dbReference type="AlphaFoldDB" id="A0A0K1EEI6"/>
<gene>
    <name evidence="3" type="ORF">CMC5_031400</name>
</gene>
<feature type="coiled-coil region" evidence="1">
    <location>
        <begin position="13"/>
        <end position="40"/>
    </location>
</feature>
<dbReference type="EMBL" id="CP012159">
    <property type="protein sequence ID" value="AKT38993.1"/>
    <property type="molecule type" value="Genomic_DNA"/>
</dbReference>
<dbReference type="KEGG" id="ccro:CMC5_031400"/>
<proteinExistence type="predicted"/>
<reference evidence="3 4" key="1">
    <citation type="submission" date="2015-07" db="EMBL/GenBank/DDBJ databases">
        <title>Genome analysis of myxobacterium Chondromyces crocatus Cm c5 reveals a high potential for natural compound synthesis and the genetic basis for the loss of fruiting body formation.</title>
        <authorList>
            <person name="Zaburannyi N."/>
            <person name="Bunk B."/>
            <person name="Maier J."/>
            <person name="Overmann J."/>
            <person name="Mueller R."/>
        </authorList>
    </citation>
    <scope>NUCLEOTIDE SEQUENCE [LARGE SCALE GENOMIC DNA]</scope>
    <source>
        <strain evidence="3 4">Cm c5</strain>
    </source>
</reference>
<keyword evidence="1" id="KW-0175">Coiled coil</keyword>
<dbReference type="OrthoDB" id="5515918at2"/>
<evidence type="ECO:0000259" key="2">
    <source>
        <dbReference type="Pfam" id="PF05099"/>
    </source>
</evidence>
<accession>A0A0K1EEI6</accession>
<name>A0A0K1EEI6_CHOCO</name>
<organism evidence="3 4">
    <name type="scientific">Chondromyces crocatus</name>
    <dbReference type="NCBI Taxonomy" id="52"/>
    <lineage>
        <taxon>Bacteria</taxon>
        <taxon>Pseudomonadati</taxon>
        <taxon>Myxococcota</taxon>
        <taxon>Polyangia</taxon>
        <taxon>Polyangiales</taxon>
        <taxon>Polyangiaceae</taxon>
        <taxon>Chondromyces</taxon>
    </lineage>
</organism>
<protein>
    <recommendedName>
        <fullName evidence="2">Co-chaperone DjlA N-terminal domain-containing protein</fullName>
    </recommendedName>
</protein>
<evidence type="ECO:0000313" key="4">
    <source>
        <dbReference type="Proteomes" id="UP000067626"/>
    </source>
</evidence>
<keyword evidence="4" id="KW-1185">Reference proteome</keyword>
<dbReference type="InterPro" id="IPR029024">
    <property type="entry name" value="TerB-like"/>
</dbReference>
<dbReference type="Proteomes" id="UP000067626">
    <property type="component" value="Chromosome"/>
</dbReference>
<feature type="domain" description="Co-chaperone DjlA N-terminal" evidence="2">
    <location>
        <begin position="55"/>
        <end position="168"/>
    </location>
</feature>
<evidence type="ECO:0000313" key="3">
    <source>
        <dbReference type="EMBL" id="AKT38993.1"/>
    </source>
</evidence>
<dbReference type="SUPFAM" id="SSF158682">
    <property type="entry name" value="TerB-like"/>
    <property type="match status" value="1"/>
</dbReference>
<dbReference type="Gene3D" id="1.10.3680.10">
    <property type="entry name" value="TerB-like"/>
    <property type="match status" value="1"/>
</dbReference>